<dbReference type="Ensembl" id="ENSOANT00000046600.1">
    <property type="protein sequence ID" value="ENSOANP00000054601.1"/>
    <property type="gene ID" value="ENSOANG00000029079.2"/>
</dbReference>
<dbReference type="GeneTree" id="ENSGT00390000005075"/>
<keyword evidence="2" id="KW-1185">Reference proteome</keyword>
<dbReference type="GO" id="GO:0007129">
    <property type="term" value="P:homologous chromosome pairing at meiosis"/>
    <property type="evidence" value="ECO:0000318"/>
    <property type="project" value="GO_Central"/>
</dbReference>
<sequence>MEEEKSKELTCAEKDIDLLLECIKQPLNSLNTDALKSALLSVVSICEKYSSAGVYFHHVGGLELVYNLARSDVPSILKEIALYALGTLANSNVLCQQSLCTPELFDDIATIIGDEKSSMDLQTISVSLLFGLISKNRAGQTLLRERGCIPVLLKLFRETLSKSEIDSLNESFKEKCFLWYVVCSTLAAAVDNPKNEENQKACFSILPHVQSLLAASMKPEIIRPLCLIIGLTVEGNSLVQEFFISIDGLDVLSDVLTKLVADSCENISSAKMAVDVTTVMGTCIDHNRDSRFLAPFHVVPSPFAQKSWKLFPSNPNSGSWGQLSL</sequence>
<protein>
    <recommendedName>
        <fullName evidence="3">Telomere repeat binding bouquet formation protein 1</fullName>
    </recommendedName>
</protein>
<organism evidence="1 2">
    <name type="scientific">Ornithorhynchus anatinus</name>
    <name type="common">Duckbill platypus</name>
    <dbReference type="NCBI Taxonomy" id="9258"/>
    <lineage>
        <taxon>Eukaryota</taxon>
        <taxon>Metazoa</taxon>
        <taxon>Chordata</taxon>
        <taxon>Craniata</taxon>
        <taxon>Vertebrata</taxon>
        <taxon>Euteleostomi</taxon>
        <taxon>Mammalia</taxon>
        <taxon>Monotremata</taxon>
        <taxon>Ornithorhynchidae</taxon>
        <taxon>Ornithorhynchus</taxon>
    </lineage>
</organism>
<dbReference type="InterPro" id="IPR011989">
    <property type="entry name" value="ARM-like"/>
</dbReference>
<dbReference type="AlphaFoldDB" id="A0A6I8PHR7"/>
<evidence type="ECO:0000313" key="1">
    <source>
        <dbReference type="Ensembl" id="ENSOANP00000054601.1"/>
    </source>
</evidence>
<dbReference type="InterPro" id="IPR016024">
    <property type="entry name" value="ARM-type_fold"/>
</dbReference>
<accession>A0A6I8PHR7</accession>
<proteinExistence type="predicted"/>
<dbReference type="Proteomes" id="UP000002279">
    <property type="component" value="Unplaced"/>
</dbReference>
<dbReference type="PANTHER" id="PTHR14014">
    <property type="entry name" value="TELOMERE REPEATS-BINDING BOUQUET FORMATION PROTEIN 1"/>
    <property type="match status" value="1"/>
</dbReference>
<dbReference type="OMA" id="ENQEYCA"/>
<dbReference type="InParanoid" id="A0A6I8PHR7"/>
<dbReference type="InterPro" id="IPR042359">
    <property type="entry name" value="TERB1"/>
</dbReference>
<name>A0A6I8PHR7_ORNAN</name>
<dbReference type="PANTHER" id="PTHR14014:SF0">
    <property type="entry name" value="TELOMERE REPEATS-BINDING BOUQUET FORMATION PROTEIN 1"/>
    <property type="match status" value="1"/>
</dbReference>
<evidence type="ECO:0008006" key="3">
    <source>
        <dbReference type="Google" id="ProtNLM"/>
    </source>
</evidence>
<dbReference type="Gene3D" id="1.25.10.10">
    <property type="entry name" value="Leucine-rich Repeat Variant"/>
    <property type="match status" value="1"/>
</dbReference>
<reference evidence="1" key="1">
    <citation type="submission" date="2025-08" db="UniProtKB">
        <authorList>
            <consortium name="Ensembl"/>
        </authorList>
    </citation>
    <scope>IDENTIFICATION</scope>
    <source>
        <strain evidence="1">Glennie</strain>
    </source>
</reference>
<evidence type="ECO:0000313" key="2">
    <source>
        <dbReference type="Proteomes" id="UP000002279"/>
    </source>
</evidence>
<dbReference type="Bgee" id="ENSOANG00000029079">
    <property type="expression patterns" value="Expressed in testis and 1 other cell type or tissue"/>
</dbReference>
<dbReference type="GO" id="GO:0070197">
    <property type="term" value="P:meiotic attachment of telomere to nuclear envelope"/>
    <property type="evidence" value="ECO:0000318"/>
    <property type="project" value="GO_Central"/>
</dbReference>
<dbReference type="SUPFAM" id="SSF48371">
    <property type="entry name" value="ARM repeat"/>
    <property type="match status" value="1"/>
</dbReference>
<reference evidence="1" key="2">
    <citation type="submission" date="2025-09" db="UniProtKB">
        <authorList>
            <consortium name="Ensembl"/>
        </authorList>
    </citation>
    <scope>IDENTIFICATION</scope>
    <source>
        <strain evidence="1">Glennie</strain>
    </source>
</reference>